<dbReference type="Proteomes" id="UP000217790">
    <property type="component" value="Unassembled WGS sequence"/>
</dbReference>
<gene>
    <name evidence="1" type="ORF">ARMGADRAFT_795706</name>
</gene>
<sequence length="195" mass="21873">MRLERIFDRFPTMHFHVSGWILSPTSCYSLEKGKHECGLLGIDPMPVCGPHTYFVTLGMTGFFAWLSSESSCEKSTGTRLTMPLSGSICVASIHMRTRILVAEGLLDIERHGNSNTESQLIEMYPHSPNVGRQRYRPVGLLYFFPVAHKCHAAPLRFVFQSLSSDKSLHGTLANCDIRIPRGCSLCIKLNGWVRT</sequence>
<dbReference type="AlphaFoldDB" id="A0A2H3DJB7"/>
<keyword evidence="2" id="KW-1185">Reference proteome</keyword>
<organism evidence="1 2">
    <name type="scientific">Armillaria gallica</name>
    <name type="common">Bulbous honey fungus</name>
    <name type="synonym">Armillaria bulbosa</name>
    <dbReference type="NCBI Taxonomy" id="47427"/>
    <lineage>
        <taxon>Eukaryota</taxon>
        <taxon>Fungi</taxon>
        <taxon>Dikarya</taxon>
        <taxon>Basidiomycota</taxon>
        <taxon>Agaricomycotina</taxon>
        <taxon>Agaricomycetes</taxon>
        <taxon>Agaricomycetidae</taxon>
        <taxon>Agaricales</taxon>
        <taxon>Marasmiineae</taxon>
        <taxon>Physalacriaceae</taxon>
        <taxon>Armillaria</taxon>
    </lineage>
</organism>
<accession>A0A2H3DJB7</accession>
<proteinExistence type="predicted"/>
<name>A0A2H3DJB7_ARMGA</name>
<protein>
    <submittedName>
        <fullName evidence="1">Uncharacterized protein</fullName>
    </submittedName>
</protein>
<evidence type="ECO:0000313" key="2">
    <source>
        <dbReference type="Proteomes" id="UP000217790"/>
    </source>
</evidence>
<evidence type="ECO:0000313" key="1">
    <source>
        <dbReference type="EMBL" id="PBK95309.1"/>
    </source>
</evidence>
<reference evidence="2" key="1">
    <citation type="journal article" date="2017" name="Nat. Ecol. Evol.">
        <title>Genome expansion and lineage-specific genetic innovations in the forest pathogenic fungi Armillaria.</title>
        <authorList>
            <person name="Sipos G."/>
            <person name="Prasanna A.N."/>
            <person name="Walter M.C."/>
            <person name="O'Connor E."/>
            <person name="Balint B."/>
            <person name="Krizsan K."/>
            <person name="Kiss B."/>
            <person name="Hess J."/>
            <person name="Varga T."/>
            <person name="Slot J."/>
            <person name="Riley R."/>
            <person name="Boka B."/>
            <person name="Rigling D."/>
            <person name="Barry K."/>
            <person name="Lee J."/>
            <person name="Mihaltcheva S."/>
            <person name="LaButti K."/>
            <person name="Lipzen A."/>
            <person name="Waldron R."/>
            <person name="Moloney N.M."/>
            <person name="Sperisen C."/>
            <person name="Kredics L."/>
            <person name="Vagvoelgyi C."/>
            <person name="Patrignani A."/>
            <person name="Fitzpatrick D."/>
            <person name="Nagy I."/>
            <person name="Doyle S."/>
            <person name="Anderson J.B."/>
            <person name="Grigoriev I.V."/>
            <person name="Gueldener U."/>
            <person name="Muensterkoetter M."/>
            <person name="Nagy L.G."/>
        </authorList>
    </citation>
    <scope>NUCLEOTIDE SEQUENCE [LARGE SCALE GENOMIC DNA]</scope>
    <source>
        <strain evidence="2">Ar21-2</strain>
    </source>
</reference>
<dbReference type="InParanoid" id="A0A2H3DJB7"/>
<dbReference type="EMBL" id="KZ293652">
    <property type="protein sequence ID" value="PBK95309.1"/>
    <property type="molecule type" value="Genomic_DNA"/>
</dbReference>